<dbReference type="CDD" id="cd02440">
    <property type="entry name" value="AdoMet_MTases"/>
    <property type="match status" value="1"/>
</dbReference>
<keyword evidence="2 5" id="KW-0808">Transferase</keyword>
<dbReference type="Pfam" id="PF10672">
    <property type="entry name" value="Methyltrans_SAM"/>
    <property type="match status" value="1"/>
</dbReference>
<dbReference type="PANTHER" id="PTHR42873">
    <property type="entry name" value="RIBOSOMAL RNA LARGE SUBUNIT METHYLTRANSFERASE"/>
    <property type="match status" value="1"/>
</dbReference>
<dbReference type="EC" id="2.1.1.191" evidence="5"/>
<dbReference type="GO" id="GO:0032259">
    <property type="term" value="P:methylation"/>
    <property type="evidence" value="ECO:0007669"/>
    <property type="project" value="UniProtKB-KW"/>
</dbReference>
<keyword evidence="1 5" id="KW-0489">Methyltransferase</keyword>
<dbReference type="AlphaFoldDB" id="A0A645C2V0"/>
<name>A0A645C2V0_9ZZZZ</name>
<evidence type="ECO:0000256" key="1">
    <source>
        <dbReference type="ARBA" id="ARBA00022603"/>
    </source>
</evidence>
<gene>
    <name evidence="5" type="primary">rlmI_23</name>
    <name evidence="5" type="ORF">SDC9_118921</name>
</gene>
<evidence type="ECO:0000256" key="2">
    <source>
        <dbReference type="ARBA" id="ARBA00022679"/>
    </source>
</evidence>
<proteinExistence type="predicted"/>
<dbReference type="SUPFAM" id="SSF53335">
    <property type="entry name" value="S-adenosyl-L-methionine-dependent methyltransferases"/>
    <property type="match status" value="1"/>
</dbReference>
<protein>
    <submittedName>
        <fullName evidence="5">Ribosomal RNA large subunit methyltransferase I</fullName>
        <ecNumber evidence="5">2.1.1.191</ecNumber>
    </submittedName>
</protein>
<reference evidence="5" key="1">
    <citation type="submission" date="2019-08" db="EMBL/GenBank/DDBJ databases">
        <authorList>
            <person name="Kucharzyk K."/>
            <person name="Murdoch R.W."/>
            <person name="Higgins S."/>
            <person name="Loffler F."/>
        </authorList>
    </citation>
    <scope>NUCLEOTIDE SEQUENCE</scope>
</reference>
<keyword evidence="3" id="KW-0949">S-adenosyl-L-methionine</keyword>
<dbReference type="Gene3D" id="3.30.750.80">
    <property type="entry name" value="RNA methyltransferase domain (HRMD) like"/>
    <property type="match status" value="1"/>
</dbReference>
<evidence type="ECO:0000259" key="4">
    <source>
        <dbReference type="Pfam" id="PF10672"/>
    </source>
</evidence>
<dbReference type="InterPro" id="IPR019614">
    <property type="entry name" value="SAM-dep_methyl-trfase"/>
</dbReference>
<evidence type="ECO:0000256" key="3">
    <source>
        <dbReference type="ARBA" id="ARBA00022691"/>
    </source>
</evidence>
<accession>A0A645C2V0</accession>
<feature type="domain" description="S-adenosylmethionine-dependent methyltransferase" evidence="4">
    <location>
        <begin position="132"/>
        <end position="332"/>
    </location>
</feature>
<dbReference type="EMBL" id="VSSQ01024434">
    <property type="protein sequence ID" value="MPM71949.1"/>
    <property type="molecule type" value="Genomic_DNA"/>
</dbReference>
<dbReference type="Gene3D" id="3.40.50.150">
    <property type="entry name" value="Vaccinia Virus protein VP39"/>
    <property type="match status" value="1"/>
</dbReference>
<dbReference type="CDD" id="cd11572">
    <property type="entry name" value="RlmI_M_like"/>
    <property type="match status" value="1"/>
</dbReference>
<dbReference type="GO" id="GO:0008168">
    <property type="term" value="F:methyltransferase activity"/>
    <property type="evidence" value="ECO:0007669"/>
    <property type="project" value="UniProtKB-KW"/>
</dbReference>
<dbReference type="PANTHER" id="PTHR42873:SF1">
    <property type="entry name" value="S-ADENOSYLMETHIONINE-DEPENDENT METHYLTRANSFERASE DOMAIN-CONTAINING PROTEIN"/>
    <property type="match status" value="1"/>
</dbReference>
<evidence type="ECO:0000313" key="5">
    <source>
        <dbReference type="EMBL" id="MPM71949.1"/>
    </source>
</evidence>
<sequence length="351" mass="38540">MGCGHYQAGSITVRILAFDNSPLEPGFWEKRIAEAFDARQKSGLITGNNTNAYRLVHGEGDMLPGLVLDYYNGVVVLQAHSAGMLRERDKIVSALRRVLGNILLAVYDKSSSTAPFKAGIDLTEGYLYKRDGFAADQSFILENGLKFGVDWEKGQKTGFFLDQRDNRALVKSCSNGKRVLNLFCYTGGFSVYAMAGGASLVHSVDSSSKAIEMTDLNIKANYSGEGGFAHNSYCTYAIDFLKNSKEGEYDLMIVDPPAFAKHRDVLKNALRAYQRLNFNAISKIAPGGLIFTFSCSQIVDKISFAEAVFSAAALSRRKVRIVGRLSQPSDHPVNIFHPEGEYLKGLVLLVD</sequence>
<comment type="caution">
    <text evidence="5">The sequence shown here is derived from an EMBL/GenBank/DDBJ whole genome shotgun (WGS) entry which is preliminary data.</text>
</comment>
<organism evidence="5">
    <name type="scientific">bioreactor metagenome</name>
    <dbReference type="NCBI Taxonomy" id="1076179"/>
    <lineage>
        <taxon>unclassified sequences</taxon>
        <taxon>metagenomes</taxon>
        <taxon>ecological metagenomes</taxon>
    </lineage>
</organism>
<dbReference type="InterPro" id="IPR029063">
    <property type="entry name" value="SAM-dependent_MTases_sf"/>
</dbReference>